<dbReference type="OrthoDB" id="1099963at2"/>
<name>A0A1T5A5P6_9SPHI</name>
<dbReference type="PANTHER" id="PTHR30273">
    <property type="entry name" value="PERIPLASMIC SIGNAL SENSOR AND SIGMA FACTOR ACTIVATOR FECR-RELATED"/>
    <property type="match status" value="1"/>
</dbReference>
<dbReference type="EMBL" id="FUYS01000001">
    <property type="protein sequence ID" value="SKB30256.1"/>
    <property type="molecule type" value="Genomic_DNA"/>
</dbReference>
<protein>
    <submittedName>
        <fullName evidence="4">FecR family protein</fullName>
    </submittedName>
</protein>
<dbReference type="PANTHER" id="PTHR30273:SF2">
    <property type="entry name" value="PROTEIN FECR"/>
    <property type="match status" value="1"/>
</dbReference>
<dbReference type="Proteomes" id="UP000190541">
    <property type="component" value="Unassembled WGS sequence"/>
</dbReference>
<dbReference type="RefSeq" id="WP_079715323.1">
    <property type="nucleotide sequence ID" value="NZ_FUYS01000001.1"/>
</dbReference>
<dbReference type="Pfam" id="PF04773">
    <property type="entry name" value="FecR"/>
    <property type="match status" value="1"/>
</dbReference>
<proteinExistence type="predicted"/>
<gene>
    <name evidence="4" type="ORF">SAMN05660226_00611</name>
</gene>
<evidence type="ECO:0000256" key="1">
    <source>
        <dbReference type="SAM" id="Phobius"/>
    </source>
</evidence>
<dbReference type="Pfam" id="PF16344">
    <property type="entry name" value="FecR_C"/>
    <property type="match status" value="1"/>
</dbReference>
<dbReference type="InterPro" id="IPR032508">
    <property type="entry name" value="FecR_C"/>
</dbReference>
<accession>A0A1T5A5P6</accession>
<evidence type="ECO:0000313" key="5">
    <source>
        <dbReference type="Proteomes" id="UP000190541"/>
    </source>
</evidence>
<keyword evidence="1" id="KW-1133">Transmembrane helix</keyword>
<keyword evidence="1" id="KW-0472">Membrane</keyword>
<dbReference type="Gene3D" id="2.60.120.1440">
    <property type="match status" value="1"/>
</dbReference>
<feature type="domain" description="FecR protein" evidence="2">
    <location>
        <begin position="184"/>
        <end position="279"/>
    </location>
</feature>
<dbReference type="GO" id="GO:0016989">
    <property type="term" value="F:sigma factor antagonist activity"/>
    <property type="evidence" value="ECO:0007669"/>
    <property type="project" value="TreeGrafter"/>
</dbReference>
<dbReference type="AlphaFoldDB" id="A0A1T5A5P6"/>
<dbReference type="STRING" id="623280.SAMN05660226_00611"/>
<keyword evidence="5" id="KW-1185">Reference proteome</keyword>
<feature type="domain" description="Protein FecR C-terminal" evidence="3">
    <location>
        <begin position="328"/>
        <end position="394"/>
    </location>
</feature>
<feature type="transmembrane region" description="Helical" evidence="1">
    <location>
        <begin position="81"/>
        <end position="99"/>
    </location>
</feature>
<organism evidence="4 5">
    <name type="scientific">Parapedobacter luteus</name>
    <dbReference type="NCBI Taxonomy" id="623280"/>
    <lineage>
        <taxon>Bacteria</taxon>
        <taxon>Pseudomonadati</taxon>
        <taxon>Bacteroidota</taxon>
        <taxon>Sphingobacteriia</taxon>
        <taxon>Sphingobacteriales</taxon>
        <taxon>Sphingobacteriaceae</taxon>
        <taxon>Parapedobacter</taxon>
    </lineage>
</organism>
<reference evidence="4 5" key="1">
    <citation type="submission" date="2017-02" db="EMBL/GenBank/DDBJ databases">
        <authorList>
            <person name="Peterson S.W."/>
        </authorList>
    </citation>
    <scope>NUCLEOTIDE SEQUENCE [LARGE SCALE GENOMIC DNA]</scope>
    <source>
        <strain evidence="4 5">DSM 22899</strain>
    </source>
</reference>
<evidence type="ECO:0000259" key="3">
    <source>
        <dbReference type="Pfam" id="PF16344"/>
    </source>
</evidence>
<evidence type="ECO:0000259" key="2">
    <source>
        <dbReference type="Pfam" id="PF04773"/>
    </source>
</evidence>
<dbReference type="InterPro" id="IPR012373">
    <property type="entry name" value="Ferrdict_sens_TM"/>
</dbReference>
<keyword evidence="1" id="KW-0812">Transmembrane</keyword>
<dbReference type="InterPro" id="IPR006860">
    <property type="entry name" value="FecR"/>
</dbReference>
<dbReference type="Gene3D" id="3.55.50.30">
    <property type="match status" value="1"/>
</dbReference>
<sequence length="401" mass="44063">MALSRAEIETLAAKLIDGRITPTEQEQLNQWLNAQMAKDSYEIETSFANTPEELRQRMLARILDAVGADSHPRTHSLWQLWLPYAAAVIVVLLGTWLFFGDRLMPDGGQHPETDAIVKITPEAIPPGGNRATLTLADGRKIDLSVSQKGIIVGEDNITYADGATMIVPHIVDGNWTSAPAEILTLSTPKGGTYHVTLPDGSTVWLNANSALKYPSKFTGNERVVDITGEAYFSVMKDADKPFKVISGGQEIEVLGTEFNISAYPDDPETKTTLVEGAVQIVNLAANSRTVRNAIYQLAPGEQSTTRGTTTAIEKVDTELFTAWKDGLFYFDGLSPQAAFAQLGRWYDIDVVYRGRMPIVRFFGMIGRDKSLASILKILEKSGVRFEITQINGRNQLIVLSE</sequence>
<evidence type="ECO:0000313" key="4">
    <source>
        <dbReference type="EMBL" id="SKB30256.1"/>
    </source>
</evidence>